<comment type="catalytic activity">
    <reaction evidence="10 11">
        <text>5-amino-1-(5-phospho-D-ribosyl)imidazole-4-carboxylate + L-aspartate + ATP = (2S)-2-[5-amino-1-(5-phospho-beta-D-ribosyl)imidazole-4-carboxamido]succinate + ADP + phosphate + 2 H(+)</text>
        <dbReference type="Rhea" id="RHEA:22628"/>
        <dbReference type="ChEBI" id="CHEBI:15378"/>
        <dbReference type="ChEBI" id="CHEBI:29991"/>
        <dbReference type="ChEBI" id="CHEBI:30616"/>
        <dbReference type="ChEBI" id="CHEBI:43474"/>
        <dbReference type="ChEBI" id="CHEBI:58443"/>
        <dbReference type="ChEBI" id="CHEBI:77657"/>
        <dbReference type="ChEBI" id="CHEBI:456216"/>
        <dbReference type="EC" id="6.3.2.6"/>
    </reaction>
</comment>
<evidence type="ECO:0000256" key="11">
    <source>
        <dbReference type="HAMAP-Rule" id="MF_00137"/>
    </source>
</evidence>
<dbReference type="CDD" id="cd01414">
    <property type="entry name" value="SAICAR_synt_Sc"/>
    <property type="match status" value="1"/>
</dbReference>
<evidence type="ECO:0000256" key="7">
    <source>
        <dbReference type="ARBA" id="ARBA00022755"/>
    </source>
</evidence>
<evidence type="ECO:0000256" key="9">
    <source>
        <dbReference type="ARBA" id="ARBA00030409"/>
    </source>
</evidence>
<dbReference type="NCBIfam" id="NF010568">
    <property type="entry name" value="PRK13961.1"/>
    <property type="match status" value="1"/>
</dbReference>
<keyword evidence="7 11" id="KW-0658">Purine biosynthesis</keyword>
<reference evidence="13 14" key="1">
    <citation type="submission" date="2018-12" db="EMBL/GenBank/DDBJ databases">
        <title>Complete genome sequence of Flaviflexus sp. H23T48.</title>
        <authorList>
            <person name="Bae J.-W."/>
            <person name="Lee J.-Y."/>
        </authorList>
    </citation>
    <scope>NUCLEOTIDE SEQUENCE [LARGE SCALE GENOMIC DNA]</scope>
    <source>
        <strain evidence="13 14">H23T48</strain>
    </source>
</reference>
<comment type="similarity">
    <text evidence="2 11">Belongs to the SAICAR synthetase family.</text>
</comment>
<dbReference type="EMBL" id="CP034593">
    <property type="protein sequence ID" value="AZQ77292.1"/>
    <property type="molecule type" value="Genomic_DNA"/>
</dbReference>
<evidence type="ECO:0000256" key="5">
    <source>
        <dbReference type="ARBA" id="ARBA00022598"/>
    </source>
</evidence>
<sequence>MTKTPYENLRGWTHLTSGKVRDLYAPADLSAHSGRDALLIVASDRISAFDHVLPSPIPDKGRILTSMTLWWFDQLSDVTANHFVSVEVPETVKGRSMITERLQMVPIECVVRGYIAGSGLAEYRETGSICGVELPEGLEECDELPEPIFTPAAKAQVGEHDENITFEEVKDRVGTGTALQLREKSIALYTRAREIAKEKGVILADTKFEFGYRLQPGEKELILADEILTPDSSRFWDASIYEPGKPQPSLDKQFIRDWLTSEESDWDQDSAPPELPADIVDKTRERYILAYERLTGRTWKK</sequence>
<accession>A0A3S9PYA1</accession>
<keyword evidence="8 11" id="KW-0067">ATP-binding</keyword>
<evidence type="ECO:0000256" key="2">
    <source>
        <dbReference type="ARBA" id="ARBA00010190"/>
    </source>
</evidence>
<dbReference type="AlphaFoldDB" id="A0A3S9PYA1"/>
<evidence type="ECO:0000256" key="10">
    <source>
        <dbReference type="ARBA" id="ARBA00048475"/>
    </source>
</evidence>
<protein>
    <recommendedName>
        <fullName evidence="4 11">Phosphoribosylaminoimidazole-succinocarboxamide synthase</fullName>
        <ecNumber evidence="3 11">6.3.2.6</ecNumber>
    </recommendedName>
    <alternativeName>
        <fullName evidence="9 11">SAICAR synthetase</fullName>
    </alternativeName>
</protein>
<evidence type="ECO:0000313" key="13">
    <source>
        <dbReference type="EMBL" id="AZQ77292.1"/>
    </source>
</evidence>
<dbReference type="Proteomes" id="UP000280344">
    <property type="component" value="Chromosome"/>
</dbReference>
<evidence type="ECO:0000256" key="8">
    <source>
        <dbReference type="ARBA" id="ARBA00022840"/>
    </source>
</evidence>
<evidence type="ECO:0000259" key="12">
    <source>
        <dbReference type="Pfam" id="PF01259"/>
    </source>
</evidence>
<name>A0A3S9PYA1_9ACTO</name>
<dbReference type="PANTHER" id="PTHR43700">
    <property type="entry name" value="PHOSPHORIBOSYLAMINOIMIDAZOLE-SUCCINOCARBOXAMIDE SYNTHASE"/>
    <property type="match status" value="1"/>
</dbReference>
<keyword evidence="5 11" id="KW-0436">Ligase</keyword>
<keyword evidence="14" id="KW-1185">Reference proteome</keyword>
<dbReference type="EC" id="6.3.2.6" evidence="3 11"/>
<evidence type="ECO:0000313" key="14">
    <source>
        <dbReference type="Proteomes" id="UP000280344"/>
    </source>
</evidence>
<dbReference type="InterPro" id="IPR028923">
    <property type="entry name" value="SAICAR_synt/ADE2_N"/>
</dbReference>
<feature type="domain" description="SAICAR synthetase/ADE2 N-terminal" evidence="12">
    <location>
        <begin position="15"/>
        <end position="270"/>
    </location>
</feature>
<evidence type="ECO:0000256" key="6">
    <source>
        <dbReference type="ARBA" id="ARBA00022741"/>
    </source>
</evidence>
<dbReference type="PROSITE" id="PS01058">
    <property type="entry name" value="SAICAR_SYNTHETASE_2"/>
    <property type="match status" value="1"/>
</dbReference>
<dbReference type="Gene3D" id="3.30.470.20">
    <property type="entry name" value="ATP-grasp fold, B domain"/>
    <property type="match status" value="1"/>
</dbReference>
<dbReference type="InterPro" id="IPR018236">
    <property type="entry name" value="SAICAR_synthetase_CS"/>
</dbReference>
<dbReference type="GO" id="GO:0005737">
    <property type="term" value="C:cytoplasm"/>
    <property type="evidence" value="ECO:0007669"/>
    <property type="project" value="TreeGrafter"/>
</dbReference>
<dbReference type="InterPro" id="IPR001636">
    <property type="entry name" value="SAICAR_synth"/>
</dbReference>
<comment type="pathway">
    <text evidence="1 11">Purine metabolism; IMP biosynthesis via de novo pathway; 5-amino-1-(5-phospho-D-ribosyl)imidazole-4-carboxamide from 5-amino-1-(5-phospho-D-ribosyl)imidazole-4-carboxylate: step 1/2.</text>
</comment>
<dbReference type="PROSITE" id="PS01057">
    <property type="entry name" value="SAICAR_SYNTHETASE_1"/>
    <property type="match status" value="1"/>
</dbReference>
<dbReference type="KEGG" id="flh:EJ997_08070"/>
<dbReference type="RefSeq" id="WP_126704096.1">
    <property type="nucleotide sequence ID" value="NZ_CP034593.1"/>
</dbReference>
<dbReference type="UniPathway" id="UPA00074">
    <property type="reaction ID" value="UER00131"/>
</dbReference>
<dbReference type="SUPFAM" id="SSF56104">
    <property type="entry name" value="SAICAR synthase-like"/>
    <property type="match status" value="1"/>
</dbReference>
<dbReference type="GO" id="GO:0005524">
    <property type="term" value="F:ATP binding"/>
    <property type="evidence" value="ECO:0007669"/>
    <property type="project" value="UniProtKB-KW"/>
</dbReference>
<keyword evidence="6 11" id="KW-0547">Nucleotide-binding</keyword>
<organism evidence="13 14">
    <name type="scientific">Flaviflexus ciconiae</name>
    <dbReference type="NCBI Taxonomy" id="2496867"/>
    <lineage>
        <taxon>Bacteria</taxon>
        <taxon>Bacillati</taxon>
        <taxon>Actinomycetota</taxon>
        <taxon>Actinomycetes</taxon>
        <taxon>Actinomycetales</taxon>
        <taxon>Actinomycetaceae</taxon>
        <taxon>Flaviflexus</taxon>
    </lineage>
</organism>
<evidence type="ECO:0000256" key="3">
    <source>
        <dbReference type="ARBA" id="ARBA00012217"/>
    </source>
</evidence>
<dbReference type="PANTHER" id="PTHR43700:SF1">
    <property type="entry name" value="PHOSPHORIBOSYLAMINOIMIDAZOLE-SUCCINOCARBOXAMIDE SYNTHASE"/>
    <property type="match status" value="1"/>
</dbReference>
<proteinExistence type="inferred from homology"/>
<dbReference type="Pfam" id="PF01259">
    <property type="entry name" value="SAICAR_synt"/>
    <property type="match status" value="1"/>
</dbReference>
<dbReference type="GO" id="GO:0004639">
    <property type="term" value="F:phosphoribosylaminoimidazolesuccinocarboxamide synthase activity"/>
    <property type="evidence" value="ECO:0007669"/>
    <property type="project" value="UniProtKB-UniRule"/>
</dbReference>
<evidence type="ECO:0000256" key="1">
    <source>
        <dbReference type="ARBA" id="ARBA00004672"/>
    </source>
</evidence>
<dbReference type="HAMAP" id="MF_00137">
    <property type="entry name" value="SAICAR_synth"/>
    <property type="match status" value="1"/>
</dbReference>
<dbReference type="NCBIfam" id="TIGR00081">
    <property type="entry name" value="purC"/>
    <property type="match status" value="1"/>
</dbReference>
<dbReference type="FunFam" id="3.30.470.20:FF:000015">
    <property type="entry name" value="Phosphoribosylaminoimidazole-succinocarboxamide synthase"/>
    <property type="match status" value="1"/>
</dbReference>
<evidence type="ECO:0000256" key="4">
    <source>
        <dbReference type="ARBA" id="ARBA00016460"/>
    </source>
</evidence>
<dbReference type="OrthoDB" id="9801549at2"/>
<dbReference type="GO" id="GO:0006189">
    <property type="term" value="P:'de novo' IMP biosynthetic process"/>
    <property type="evidence" value="ECO:0007669"/>
    <property type="project" value="UniProtKB-UniRule"/>
</dbReference>
<dbReference type="Gene3D" id="3.30.200.20">
    <property type="entry name" value="Phosphorylase Kinase, domain 1"/>
    <property type="match status" value="1"/>
</dbReference>
<gene>
    <name evidence="11" type="primary">purC</name>
    <name evidence="13" type="ORF">EJ997_08070</name>
</gene>